<dbReference type="InterPro" id="IPR013519">
    <property type="entry name" value="Int_alpha_beta-p"/>
</dbReference>
<dbReference type="AlphaFoldDB" id="A0AAE3YUU1"/>
<dbReference type="SUPFAM" id="SSF69318">
    <property type="entry name" value="Integrin alpha N-terminal domain"/>
    <property type="match status" value="1"/>
</dbReference>
<proteinExistence type="predicted"/>
<keyword evidence="1" id="KW-0732">Signal</keyword>
<dbReference type="PANTHER" id="PTHR36220:SF1">
    <property type="entry name" value="GAMMA TUBULIN COMPLEX COMPONENT C-TERMINAL DOMAIN-CONTAINING PROTEIN"/>
    <property type="match status" value="1"/>
</dbReference>
<dbReference type="Gene3D" id="2.130.10.130">
    <property type="entry name" value="Integrin alpha, N-terminal"/>
    <property type="match status" value="2"/>
</dbReference>
<dbReference type="PANTHER" id="PTHR36220">
    <property type="entry name" value="UNNAMED PRODUCT"/>
    <property type="match status" value="1"/>
</dbReference>
<organism evidence="4 5">
    <name type="scientific">Catenuloplanes atrovinosus</name>
    <dbReference type="NCBI Taxonomy" id="137266"/>
    <lineage>
        <taxon>Bacteria</taxon>
        <taxon>Bacillati</taxon>
        <taxon>Actinomycetota</taxon>
        <taxon>Actinomycetes</taxon>
        <taxon>Micromonosporales</taxon>
        <taxon>Micromonosporaceae</taxon>
        <taxon>Catenuloplanes</taxon>
    </lineage>
</organism>
<dbReference type="EMBL" id="JAVDYB010000001">
    <property type="protein sequence ID" value="MDR7278778.1"/>
    <property type="molecule type" value="Genomic_DNA"/>
</dbReference>
<name>A0AAE3YUU1_9ACTN</name>
<dbReference type="Proteomes" id="UP001183643">
    <property type="component" value="Unassembled WGS sequence"/>
</dbReference>
<evidence type="ECO:0000256" key="1">
    <source>
        <dbReference type="ARBA" id="ARBA00022729"/>
    </source>
</evidence>
<evidence type="ECO:0000313" key="4">
    <source>
        <dbReference type="EMBL" id="MDR7278778.1"/>
    </source>
</evidence>
<accession>A0AAE3YUU1</accession>
<keyword evidence="2" id="KW-0677">Repeat</keyword>
<comment type="caution">
    <text evidence="4">The sequence shown here is derived from an EMBL/GenBank/DDBJ whole genome shotgun (WGS) entry which is preliminary data.</text>
</comment>
<dbReference type="SMART" id="SM00191">
    <property type="entry name" value="Int_alpha"/>
    <property type="match status" value="4"/>
</dbReference>
<reference evidence="4" key="1">
    <citation type="submission" date="2023-07" db="EMBL/GenBank/DDBJ databases">
        <title>Sequencing the genomes of 1000 actinobacteria strains.</title>
        <authorList>
            <person name="Klenk H.-P."/>
        </authorList>
    </citation>
    <scope>NUCLEOTIDE SEQUENCE</scope>
    <source>
        <strain evidence="4">DSM 44707</strain>
    </source>
</reference>
<gene>
    <name evidence="4" type="ORF">J2S41_005556</name>
</gene>
<dbReference type="InterPro" id="IPR028994">
    <property type="entry name" value="Integrin_alpha_N"/>
</dbReference>
<sequence length="475" mass="48945">MAIAAATCAGTGGAYDFNGDRHRDIAIADPGANDGAGRIIVQYEGINVTQTIDQNAASNNLWGAEAGDQFGYSMDVVDWNSDGCTDLLVGVPYEDLANGGRDHGMVHLIYGSPDGLGKGKASENWSQDSDAAGFGDAAENRDHFGYAVAASRTAANQPYLLIGVPGEDHFGHWDAGLVHVLRGTANYAMWSGNGIPGAAALNDQVGYSLDAATHHFVLGRPGDTIGDRPFAGSAQVFSSTAMSGSLPKLVADLSQDSKDSAGREVDGVAGRGDQWGKSVAIIQYTGTATSLLAIGVPNEDVNNVQDAGMVQRFVITDTTSTVLSPVTEATAGIGGDPERGGYFGFSVRMVNHAEPTPVTDDTLLLAVGAPGKDVGGARDAGTIRVFRGGLTSIPSDVGVDRNTALPGEPRAGEMIGMAMSMSGARLHVGTPTGEDKLYGVLWSTVAVGTPDYDYVFPNDGTSAPAGSALLGWTAS</sequence>
<evidence type="ECO:0000256" key="2">
    <source>
        <dbReference type="ARBA" id="ARBA00022737"/>
    </source>
</evidence>
<keyword evidence="5" id="KW-1185">Reference proteome</keyword>
<dbReference type="InterPro" id="IPR013517">
    <property type="entry name" value="FG-GAP"/>
</dbReference>
<dbReference type="PROSITE" id="PS51470">
    <property type="entry name" value="FG_GAP"/>
    <property type="match status" value="2"/>
</dbReference>
<evidence type="ECO:0000313" key="5">
    <source>
        <dbReference type="Proteomes" id="UP001183643"/>
    </source>
</evidence>
<dbReference type="Pfam" id="PF01839">
    <property type="entry name" value="FG-GAP"/>
    <property type="match status" value="1"/>
</dbReference>
<evidence type="ECO:0000256" key="3">
    <source>
        <dbReference type="ARBA" id="ARBA00023180"/>
    </source>
</evidence>
<protein>
    <submittedName>
        <fullName evidence="4">Uncharacterized protein</fullName>
    </submittedName>
</protein>
<keyword evidence="3" id="KW-0325">Glycoprotein</keyword>